<keyword evidence="4" id="KW-1185">Reference proteome</keyword>
<feature type="domain" description="GGDEF" evidence="2">
    <location>
        <begin position="332"/>
        <end position="463"/>
    </location>
</feature>
<dbReference type="GO" id="GO:0052621">
    <property type="term" value="F:diguanylate cyclase activity"/>
    <property type="evidence" value="ECO:0007669"/>
    <property type="project" value="TreeGrafter"/>
</dbReference>
<dbReference type="EMBL" id="QXEV01000002">
    <property type="protein sequence ID" value="RIA78349.1"/>
    <property type="molecule type" value="Genomic_DNA"/>
</dbReference>
<reference evidence="3 4" key="1">
    <citation type="submission" date="2018-08" db="EMBL/GenBank/DDBJ databases">
        <title>Genomic Encyclopedia of Archaeal and Bacterial Type Strains, Phase II (KMG-II): from individual species to whole genera.</title>
        <authorList>
            <person name="Goeker M."/>
        </authorList>
    </citation>
    <scope>NUCLEOTIDE SEQUENCE [LARGE SCALE GENOMIC DNA]</scope>
    <source>
        <strain evidence="3 4">ATCC 27112</strain>
    </source>
</reference>
<dbReference type="SUPFAM" id="SSF55781">
    <property type="entry name" value="GAF domain-like"/>
    <property type="match status" value="1"/>
</dbReference>
<evidence type="ECO:0000259" key="1">
    <source>
        <dbReference type="PROSITE" id="PS50112"/>
    </source>
</evidence>
<dbReference type="SMART" id="SM00267">
    <property type="entry name" value="GGDEF"/>
    <property type="match status" value="1"/>
</dbReference>
<organism evidence="3 4">
    <name type="scientific">Anaeroplasma bactoclasticum</name>
    <dbReference type="NCBI Taxonomy" id="2088"/>
    <lineage>
        <taxon>Bacteria</taxon>
        <taxon>Bacillati</taxon>
        <taxon>Mycoplasmatota</taxon>
        <taxon>Mollicutes</taxon>
        <taxon>Anaeroplasmatales</taxon>
        <taxon>Anaeroplasmataceae</taxon>
        <taxon>Anaeroplasma</taxon>
    </lineage>
</organism>
<dbReference type="Gene3D" id="3.30.70.270">
    <property type="match status" value="1"/>
</dbReference>
<dbReference type="CDD" id="cd01949">
    <property type="entry name" value="GGDEF"/>
    <property type="match status" value="1"/>
</dbReference>
<name>A0A397S0X8_9MOLU</name>
<dbReference type="Pfam" id="PF00990">
    <property type="entry name" value="GGDEF"/>
    <property type="match status" value="1"/>
</dbReference>
<dbReference type="PANTHER" id="PTHR45138:SF9">
    <property type="entry name" value="DIGUANYLATE CYCLASE DGCM-RELATED"/>
    <property type="match status" value="1"/>
</dbReference>
<gene>
    <name evidence="3" type="ORF">EI71_00301</name>
</gene>
<dbReference type="InterPro" id="IPR013655">
    <property type="entry name" value="PAS_fold_3"/>
</dbReference>
<evidence type="ECO:0000313" key="3">
    <source>
        <dbReference type="EMBL" id="RIA78349.1"/>
    </source>
</evidence>
<dbReference type="InterPro" id="IPR029787">
    <property type="entry name" value="Nucleotide_cyclase"/>
</dbReference>
<dbReference type="Gene3D" id="3.30.450.40">
    <property type="match status" value="1"/>
</dbReference>
<accession>A0A397S0X8</accession>
<evidence type="ECO:0000259" key="2">
    <source>
        <dbReference type="PROSITE" id="PS50887"/>
    </source>
</evidence>
<dbReference type="PROSITE" id="PS50887">
    <property type="entry name" value="GGDEF"/>
    <property type="match status" value="1"/>
</dbReference>
<dbReference type="Gene3D" id="3.30.450.20">
    <property type="entry name" value="PAS domain"/>
    <property type="match status" value="2"/>
</dbReference>
<feature type="domain" description="PAS" evidence="1">
    <location>
        <begin position="35"/>
        <end position="65"/>
    </location>
</feature>
<evidence type="ECO:0000313" key="4">
    <source>
        <dbReference type="Proteomes" id="UP000266506"/>
    </source>
</evidence>
<dbReference type="InParanoid" id="A0A397S0X8"/>
<dbReference type="OrthoDB" id="9804955at2"/>
<dbReference type="InterPro" id="IPR029016">
    <property type="entry name" value="GAF-like_dom_sf"/>
</dbReference>
<dbReference type="FunCoup" id="A0A397S0X8">
    <property type="interactions" value="1"/>
</dbReference>
<comment type="caution">
    <text evidence="3">The sequence shown here is derived from an EMBL/GenBank/DDBJ whole genome shotgun (WGS) entry which is preliminary data.</text>
</comment>
<dbReference type="Proteomes" id="UP000266506">
    <property type="component" value="Unassembled WGS sequence"/>
</dbReference>
<dbReference type="NCBIfam" id="TIGR00254">
    <property type="entry name" value="GGDEF"/>
    <property type="match status" value="1"/>
</dbReference>
<dbReference type="Pfam" id="PF13426">
    <property type="entry name" value="PAS_9"/>
    <property type="match status" value="1"/>
</dbReference>
<dbReference type="Pfam" id="PF08447">
    <property type="entry name" value="PAS_3"/>
    <property type="match status" value="1"/>
</dbReference>
<proteinExistence type="predicted"/>
<dbReference type="PANTHER" id="PTHR45138">
    <property type="entry name" value="REGULATORY COMPONENTS OF SENSORY TRANSDUCTION SYSTEM"/>
    <property type="match status" value="1"/>
</dbReference>
<dbReference type="InterPro" id="IPR000014">
    <property type="entry name" value="PAS"/>
</dbReference>
<dbReference type="InterPro" id="IPR000160">
    <property type="entry name" value="GGDEF_dom"/>
</dbReference>
<protein>
    <submittedName>
        <fullName evidence="3">Diguanylate cyclase (GGDEF)-like protein</fullName>
    </submittedName>
</protein>
<dbReference type="SUPFAM" id="SSF55785">
    <property type="entry name" value="PYP-like sensor domain (PAS domain)"/>
    <property type="match status" value="2"/>
</dbReference>
<dbReference type="SUPFAM" id="SSF55073">
    <property type="entry name" value="Nucleotide cyclase"/>
    <property type="match status" value="1"/>
</dbReference>
<dbReference type="CDD" id="cd00130">
    <property type="entry name" value="PAS"/>
    <property type="match status" value="1"/>
</dbReference>
<dbReference type="InterPro" id="IPR050469">
    <property type="entry name" value="Diguanylate_Cyclase"/>
</dbReference>
<dbReference type="InterPro" id="IPR035965">
    <property type="entry name" value="PAS-like_dom_sf"/>
</dbReference>
<sequence>MKDILRYIPNFYNDIPIAYVVYKVEYNAKKTMVKDAIISYVNDDVCKILGKEQEEIVGKSFQEIFPNVDDIWKDDLYKCLYKKERRHNFTYALDLGYWIAYAIAPNEEEGYCSCVFFNIDEENKKSEELKKAFMTDNIIIRIAKLLNSDIPYNTAMNQVMKELGKAIDSDRIYVLETDGIKVDNAFEYTKDGVYPSINTLKNIPLSAFRTWLDILEDRPFIEINDVESLIGKDLYLYDLLNNLNVSRLFAYPLYNEGKLIGFLVVDNYIEDTEIDAEKIIEDASHFISSRVGNHVLVKRLEKASKYDALTGLLNRFGFNEKLAEFYEKNKDSNFIYAVMDIDDFKTINDLYGHPVGDIALKAFAKSLTREFGAKAIIGRTGGDEFCLILKDNSKKNVEDILNSFVAKEKTYSNNGLKTPYTISLGYTIYPFDGKKLVDLYSKADSALYYVKFHSKNGCDRYNATMMLGERQRIGFSMKEITGNVPGVIFIYEAKSERMLYANLDCIRMFDCKDIDEFMEYVDYKFKGVVHPSDYERVDKEIWEQIHSGKTENRDYVRYKIITKTGRIKHVRDFGRLVHDDRYGDIFYVLLVNEEGNDL</sequence>
<dbReference type="AlphaFoldDB" id="A0A397S0X8"/>
<dbReference type="InterPro" id="IPR043128">
    <property type="entry name" value="Rev_trsase/Diguanyl_cyclase"/>
</dbReference>
<dbReference type="PROSITE" id="PS50112">
    <property type="entry name" value="PAS"/>
    <property type="match status" value="1"/>
</dbReference>
<dbReference type="RefSeq" id="WP_119015470.1">
    <property type="nucleotide sequence ID" value="NZ_QXEV01000002.1"/>
</dbReference>